<feature type="region of interest" description="Disordered" evidence="1">
    <location>
        <begin position="71"/>
        <end position="106"/>
    </location>
</feature>
<dbReference type="GO" id="GO:0003682">
    <property type="term" value="F:chromatin binding"/>
    <property type="evidence" value="ECO:0007669"/>
    <property type="project" value="InterPro"/>
</dbReference>
<feature type="region of interest" description="Disordered" evidence="1">
    <location>
        <begin position="510"/>
        <end position="534"/>
    </location>
</feature>
<feature type="domain" description="BAH" evidence="2">
    <location>
        <begin position="252"/>
        <end position="421"/>
    </location>
</feature>
<dbReference type="EMBL" id="PGCI01000896">
    <property type="protein sequence ID" value="PLW12132.1"/>
    <property type="molecule type" value="Genomic_DNA"/>
</dbReference>
<name>A0A2N5SFV0_9BASI</name>
<dbReference type="PROSITE" id="PS51038">
    <property type="entry name" value="BAH"/>
    <property type="match status" value="1"/>
</dbReference>
<dbReference type="AlphaFoldDB" id="A0A2N5SFV0"/>
<proteinExistence type="predicted"/>
<feature type="region of interest" description="Disordered" evidence="1">
    <location>
        <begin position="130"/>
        <end position="149"/>
    </location>
</feature>
<dbReference type="Proteomes" id="UP000235392">
    <property type="component" value="Unassembled WGS sequence"/>
</dbReference>
<dbReference type="Gene3D" id="2.30.30.490">
    <property type="match status" value="1"/>
</dbReference>
<organism evidence="3 4">
    <name type="scientific">Puccinia coronata f. sp. avenae</name>
    <dbReference type="NCBI Taxonomy" id="200324"/>
    <lineage>
        <taxon>Eukaryota</taxon>
        <taxon>Fungi</taxon>
        <taxon>Dikarya</taxon>
        <taxon>Basidiomycota</taxon>
        <taxon>Pucciniomycotina</taxon>
        <taxon>Pucciniomycetes</taxon>
        <taxon>Pucciniales</taxon>
        <taxon>Pucciniaceae</taxon>
        <taxon>Puccinia</taxon>
    </lineage>
</organism>
<sequence>MVRTAPNTISRRTLITNHPLQSPRPSSSNDSVNRNNINRFFDQSANTSQQTPSHNHDYAYSSLSHFISTSSRSPTAAASDPLHPRVPPVDHHEISQESSSRSASKSHFIGVVVPRYSPLMEESSELRKRHHDPPAVDHHKISPGCSSKSSTKSHFIRVLVPRYSVKESSELRKRHKNLISKLKLLQQATLRIQAAKTNTRKSGWSKKKAKIGERIDAPIEHDSWVDGASGEMVTEEEFQGLLDLNQVDVDHETFRNGDAVFVVPDEEDIPDESEPDRYWLALIKEIKKRRKSNDHHHSQYHSRRIPTSEVFLKVEWFYRLDDFEKSKKSNLVFQKIAKQLKKIGFRSPNGHDPNSADFRFQDKELIRTDHSSIIHLKSLAGKADVYKFDDQLPPNHPTQPVFEHCCGQGVNQMNHSIDDKVVKSIGVECYYYRIHLQFNPQQKSHDHQKNRIHSKALLRSINLTQTDKFGCKCSKPYDPSKEVMIFDLKRTQWVHVSCLTARLEEEEQRSRREHLSLTSKPDQRSVAVKKKKGRGMTDIDQIKSSLLVALDSLHPGSDQAIPSDFFFNRSSCCILRGFQLSLAGQIC</sequence>
<evidence type="ECO:0000256" key="1">
    <source>
        <dbReference type="SAM" id="MobiDB-lite"/>
    </source>
</evidence>
<evidence type="ECO:0000259" key="2">
    <source>
        <dbReference type="PROSITE" id="PS51038"/>
    </source>
</evidence>
<gene>
    <name evidence="3" type="ORF">PCASD_17936</name>
</gene>
<dbReference type="InterPro" id="IPR001025">
    <property type="entry name" value="BAH_dom"/>
</dbReference>
<feature type="region of interest" description="Disordered" evidence="1">
    <location>
        <begin position="1"/>
        <end position="35"/>
    </location>
</feature>
<evidence type="ECO:0000313" key="4">
    <source>
        <dbReference type="Proteomes" id="UP000235392"/>
    </source>
</evidence>
<protein>
    <recommendedName>
        <fullName evidence="2">BAH domain-containing protein</fullName>
    </recommendedName>
</protein>
<comment type="caution">
    <text evidence="3">The sequence shown here is derived from an EMBL/GenBank/DDBJ whole genome shotgun (WGS) entry which is preliminary data.</text>
</comment>
<dbReference type="InterPro" id="IPR043151">
    <property type="entry name" value="BAH_sf"/>
</dbReference>
<accession>A0A2N5SFV0</accession>
<evidence type="ECO:0000313" key="3">
    <source>
        <dbReference type="EMBL" id="PLW12132.1"/>
    </source>
</evidence>
<reference evidence="3 4" key="1">
    <citation type="submission" date="2017-11" db="EMBL/GenBank/DDBJ databases">
        <title>De novo assembly and phasing of dikaryotic genomes from two isolates of Puccinia coronata f. sp. avenae, the causal agent of oat crown rust.</title>
        <authorList>
            <person name="Miller M.E."/>
            <person name="Zhang Y."/>
            <person name="Omidvar V."/>
            <person name="Sperschneider J."/>
            <person name="Schwessinger B."/>
            <person name="Raley C."/>
            <person name="Palmer J.M."/>
            <person name="Garnica D."/>
            <person name="Upadhyaya N."/>
            <person name="Rathjen J."/>
            <person name="Taylor J.M."/>
            <person name="Park R.F."/>
            <person name="Dodds P.N."/>
            <person name="Hirsch C.D."/>
            <person name="Kianian S.F."/>
            <person name="Figueroa M."/>
        </authorList>
    </citation>
    <scope>NUCLEOTIDE SEQUENCE [LARGE SCALE GENOMIC DNA]</scope>
    <source>
        <strain evidence="3">12SD80</strain>
    </source>
</reference>
<feature type="compositionally biased region" description="Low complexity" evidence="1">
    <location>
        <begin position="96"/>
        <end position="106"/>
    </location>
</feature>